<dbReference type="EMBL" id="JAUJEB010000009">
    <property type="protein sequence ID" value="MDN5216556.1"/>
    <property type="molecule type" value="Genomic_DNA"/>
</dbReference>
<comment type="caution">
    <text evidence="4">The sequence shown here is derived from an EMBL/GenBank/DDBJ whole genome shotgun (WGS) entry which is preliminary data.</text>
</comment>
<reference evidence="4" key="1">
    <citation type="submission" date="2023-06" db="EMBL/GenBank/DDBJ databases">
        <title>Genomic of Agaribacillus aureum.</title>
        <authorList>
            <person name="Wang G."/>
        </authorList>
    </citation>
    <scope>NUCLEOTIDE SEQUENCE</scope>
    <source>
        <strain evidence="4">BMA12</strain>
    </source>
</reference>
<dbReference type="InterPro" id="IPR036513">
    <property type="entry name" value="STAS_dom_sf"/>
</dbReference>
<evidence type="ECO:0000313" key="4">
    <source>
        <dbReference type="EMBL" id="MDN5216556.1"/>
    </source>
</evidence>
<accession>A0ABT8LH86</accession>
<evidence type="ECO:0000259" key="3">
    <source>
        <dbReference type="PROSITE" id="PS50801"/>
    </source>
</evidence>
<dbReference type="PANTHER" id="PTHR33495">
    <property type="entry name" value="ANTI-SIGMA FACTOR ANTAGONIST TM_1081-RELATED-RELATED"/>
    <property type="match status" value="1"/>
</dbReference>
<evidence type="ECO:0000256" key="1">
    <source>
        <dbReference type="ARBA" id="ARBA00009013"/>
    </source>
</evidence>
<dbReference type="NCBIfam" id="TIGR00377">
    <property type="entry name" value="ant_ant_sig"/>
    <property type="match status" value="1"/>
</dbReference>
<dbReference type="Gene3D" id="3.30.750.24">
    <property type="entry name" value="STAS domain"/>
    <property type="match status" value="1"/>
</dbReference>
<evidence type="ECO:0000256" key="2">
    <source>
        <dbReference type="RuleBase" id="RU003749"/>
    </source>
</evidence>
<dbReference type="Proteomes" id="UP001172083">
    <property type="component" value="Unassembled WGS sequence"/>
</dbReference>
<gene>
    <name evidence="4" type="ORF">QQ020_31090</name>
</gene>
<dbReference type="Pfam" id="PF01740">
    <property type="entry name" value="STAS"/>
    <property type="match status" value="1"/>
</dbReference>
<feature type="domain" description="STAS" evidence="3">
    <location>
        <begin position="2"/>
        <end position="111"/>
    </location>
</feature>
<proteinExistence type="inferred from homology"/>
<name>A0ABT8LH86_9BACT</name>
<dbReference type="RefSeq" id="WP_346761891.1">
    <property type="nucleotide sequence ID" value="NZ_JAUJEB010000009.1"/>
</dbReference>
<comment type="similarity">
    <text evidence="1 2">Belongs to the anti-sigma-factor antagonist family.</text>
</comment>
<organism evidence="4 5">
    <name type="scientific">Agaribacillus aureus</name>
    <dbReference type="NCBI Taxonomy" id="3051825"/>
    <lineage>
        <taxon>Bacteria</taxon>
        <taxon>Pseudomonadati</taxon>
        <taxon>Bacteroidota</taxon>
        <taxon>Cytophagia</taxon>
        <taxon>Cytophagales</taxon>
        <taxon>Splendidivirgaceae</taxon>
        <taxon>Agaribacillus</taxon>
    </lineage>
</organism>
<dbReference type="InterPro" id="IPR002645">
    <property type="entry name" value="STAS_dom"/>
</dbReference>
<dbReference type="SUPFAM" id="SSF52091">
    <property type="entry name" value="SpoIIaa-like"/>
    <property type="match status" value="1"/>
</dbReference>
<dbReference type="InterPro" id="IPR003658">
    <property type="entry name" value="Anti-sigma_ant"/>
</dbReference>
<dbReference type="CDD" id="cd07043">
    <property type="entry name" value="STAS_anti-anti-sigma_factors"/>
    <property type="match status" value="1"/>
</dbReference>
<evidence type="ECO:0000313" key="5">
    <source>
        <dbReference type="Proteomes" id="UP001172083"/>
    </source>
</evidence>
<sequence>MIDISNKTEEDFLILTLGGEVDASSSIHLDKALGKAIEQNHKKILVDCNNLNYISSAGLGVFMSYIEDFQSQNINLVLFGLSDKVKNVFEILGLDQLLKISKNLEEAKSLC</sequence>
<protein>
    <recommendedName>
        <fullName evidence="2">Anti-sigma factor antagonist</fullName>
    </recommendedName>
</protein>
<dbReference type="PROSITE" id="PS50801">
    <property type="entry name" value="STAS"/>
    <property type="match status" value="1"/>
</dbReference>
<keyword evidence="5" id="KW-1185">Reference proteome</keyword>